<gene>
    <name evidence="1" type="ORF">CVT25_009566</name>
</gene>
<dbReference type="OrthoDB" id="5835829at2759"/>
<dbReference type="STRING" id="93625.A0A409XVI3"/>
<dbReference type="InParanoid" id="A0A409XVI3"/>
<comment type="caution">
    <text evidence="1">The sequence shown here is derived from an EMBL/GenBank/DDBJ whole genome shotgun (WGS) entry which is preliminary data.</text>
</comment>
<evidence type="ECO:0000313" key="1">
    <source>
        <dbReference type="EMBL" id="PPQ94711.1"/>
    </source>
</evidence>
<name>A0A409XVI3_PSICY</name>
<keyword evidence="2" id="KW-1185">Reference proteome</keyword>
<accession>A0A409XVI3</accession>
<evidence type="ECO:0000313" key="2">
    <source>
        <dbReference type="Proteomes" id="UP000283269"/>
    </source>
</evidence>
<organism evidence="1 2">
    <name type="scientific">Psilocybe cyanescens</name>
    <dbReference type="NCBI Taxonomy" id="93625"/>
    <lineage>
        <taxon>Eukaryota</taxon>
        <taxon>Fungi</taxon>
        <taxon>Dikarya</taxon>
        <taxon>Basidiomycota</taxon>
        <taxon>Agaricomycotina</taxon>
        <taxon>Agaricomycetes</taxon>
        <taxon>Agaricomycetidae</taxon>
        <taxon>Agaricales</taxon>
        <taxon>Agaricineae</taxon>
        <taxon>Strophariaceae</taxon>
        <taxon>Psilocybe</taxon>
    </lineage>
</organism>
<dbReference type="AlphaFoldDB" id="A0A409XVI3"/>
<reference evidence="1 2" key="1">
    <citation type="journal article" date="2018" name="Evol. Lett.">
        <title>Horizontal gene cluster transfer increased hallucinogenic mushroom diversity.</title>
        <authorList>
            <person name="Reynolds H.T."/>
            <person name="Vijayakumar V."/>
            <person name="Gluck-Thaler E."/>
            <person name="Korotkin H.B."/>
            <person name="Matheny P.B."/>
            <person name="Slot J.C."/>
        </authorList>
    </citation>
    <scope>NUCLEOTIDE SEQUENCE [LARGE SCALE GENOMIC DNA]</scope>
    <source>
        <strain evidence="1 2">2631</strain>
    </source>
</reference>
<protein>
    <submittedName>
        <fullName evidence="1">Uncharacterized protein</fullName>
    </submittedName>
</protein>
<proteinExistence type="predicted"/>
<dbReference type="Proteomes" id="UP000283269">
    <property type="component" value="Unassembled WGS sequence"/>
</dbReference>
<sequence length="137" mass="15032">MSTPTKKITHILFSAFPGWVRLVKENENVVVTLLLAPKLLKKAQYEISAEFNGEISDATRKRIRVFSSFQSDSDDPFVVFPSLPAVYQSLLQGKPVSCPLTGAKFEAVPAPSVLILDMSFISRLSEVHPLTHSTSGA</sequence>
<dbReference type="EMBL" id="NHYD01000271">
    <property type="protein sequence ID" value="PPQ94711.1"/>
    <property type="molecule type" value="Genomic_DNA"/>
</dbReference>